<dbReference type="RefSeq" id="WP_237827286.1">
    <property type="nucleotide sequence ID" value="NZ_JAKLTQ010000033.1"/>
</dbReference>
<feature type="region of interest" description="Disordered" evidence="1">
    <location>
        <begin position="1"/>
        <end position="27"/>
    </location>
</feature>
<organism evidence="2 3">
    <name type="scientific">Arthrobacter hankyongi</name>
    <dbReference type="NCBI Taxonomy" id="2904801"/>
    <lineage>
        <taxon>Bacteria</taxon>
        <taxon>Bacillati</taxon>
        <taxon>Actinomycetota</taxon>
        <taxon>Actinomycetes</taxon>
        <taxon>Micrococcales</taxon>
        <taxon>Micrococcaceae</taxon>
        <taxon>Arthrobacter</taxon>
    </lineage>
</organism>
<dbReference type="Proteomes" id="UP001165368">
    <property type="component" value="Unassembled WGS sequence"/>
</dbReference>
<sequence length="82" mass="8407">MNGADERVATGTVYQASAESNSKEPHDWGRAMAAATSALATQLSLAGSSHAALFGEDLRLTVTETTDGVAITLTWTPGGSPE</sequence>
<protein>
    <submittedName>
        <fullName evidence="2">Uncharacterized protein</fullName>
    </submittedName>
</protein>
<comment type="caution">
    <text evidence="2">The sequence shown here is derived from an EMBL/GenBank/DDBJ whole genome shotgun (WGS) entry which is preliminary data.</text>
</comment>
<proteinExistence type="predicted"/>
<keyword evidence="3" id="KW-1185">Reference proteome</keyword>
<dbReference type="EMBL" id="JAKLTQ010000033">
    <property type="protein sequence ID" value="MCG2624840.1"/>
    <property type="molecule type" value="Genomic_DNA"/>
</dbReference>
<name>A0ABS9LDW5_9MICC</name>
<accession>A0ABS9LDW5</accession>
<evidence type="ECO:0000313" key="3">
    <source>
        <dbReference type="Proteomes" id="UP001165368"/>
    </source>
</evidence>
<gene>
    <name evidence="2" type="ORF">LVY72_23400</name>
</gene>
<evidence type="ECO:0000256" key="1">
    <source>
        <dbReference type="SAM" id="MobiDB-lite"/>
    </source>
</evidence>
<reference evidence="2" key="1">
    <citation type="submission" date="2022-01" db="EMBL/GenBank/DDBJ databases">
        <authorList>
            <person name="Jo J.-H."/>
            <person name="Im W.-T."/>
        </authorList>
    </citation>
    <scope>NUCLEOTIDE SEQUENCE</scope>
    <source>
        <strain evidence="2">I2-34</strain>
    </source>
</reference>
<evidence type="ECO:0000313" key="2">
    <source>
        <dbReference type="EMBL" id="MCG2624840.1"/>
    </source>
</evidence>